<evidence type="ECO:0000313" key="2">
    <source>
        <dbReference type="Proteomes" id="UP000230956"/>
    </source>
</evidence>
<sequence>MDATVAVLLVLIAVLVVAIVVISSRRSGGDAAVLRDTLERQNLLIQDMKSRLEFGGHGQDILREELLKTQRAIEYLKVDYEARKHLEDESRQAVKRLESVIVGSYSKGQAGENILNEIFKLFPHEMIAYNFSVNGKVVEFGLRLSDKKVLPIDSKWPATSLLIALEEEKDEKVKTGIADQIEKEVGRRIKEVCQYIDPDVTAPWAIAAVPDSVFSVCKKAYLDAYKRHVILMSYSMTIPYVLTFYSLHLQYSRSVDMENLQNHLLTVARQLDEMEQILENKIARGMTMISNAYGEYKQLISRVRASVAYLQASESADDAGNELPTDDSLRHIGRDF</sequence>
<gene>
    <name evidence="1" type="ORF">COY37_00725</name>
</gene>
<dbReference type="Proteomes" id="UP000230956">
    <property type="component" value="Unassembled WGS sequence"/>
</dbReference>
<proteinExistence type="predicted"/>
<protein>
    <recommendedName>
        <fullName evidence="3">DNA recombination protein RmuC</fullName>
    </recommendedName>
</protein>
<dbReference type="AlphaFoldDB" id="A0A2M7TB57"/>
<accession>A0A2M7TB57</accession>
<comment type="caution">
    <text evidence="1">The sequence shown here is derived from an EMBL/GenBank/DDBJ whole genome shotgun (WGS) entry which is preliminary data.</text>
</comment>
<reference evidence="2" key="1">
    <citation type="submission" date="2017-09" db="EMBL/GenBank/DDBJ databases">
        <title>Depth-based differentiation of microbial function through sediment-hosted aquifers and enrichment of novel symbionts in the deep terrestrial subsurface.</title>
        <authorList>
            <person name="Probst A.J."/>
            <person name="Ladd B."/>
            <person name="Jarett J.K."/>
            <person name="Geller-Mcgrath D.E."/>
            <person name="Sieber C.M.K."/>
            <person name="Emerson J.B."/>
            <person name="Anantharaman K."/>
            <person name="Thomas B.C."/>
            <person name="Malmstrom R."/>
            <person name="Stieglmeier M."/>
            <person name="Klingl A."/>
            <person name="Woyke T."/>
            <person name="Ryan C.M."/>
            <person name="Banfield J.F."/>
        </authorList>
    </citation>
    <scope>NUCLEOTIDE SEQUENCE [LARGE SCALE GENOMIC DNA]</scope>
</reference>
<dbReference type="Pfam" id="PF02646">
    <property type="entry name" value="RmuC"/>
    <property type="match status" value="1"/>
</dbReference>
<dbReference type="EMBL" id="PFNG01000020">
    <property type="protein sequence ID" value="PIZ42299.1"/>
    <property type="molecule type" value="Genomic_DNA"/>
</dbReference>
<evidence type="ECO:0000313" key="1">
    <source>
        <dbReference type="EMBL" id="PIZ42299.1"/>
    </source>
</evidence>
<dbReference type="RefSeq" id="WP_286677810.1">
    <property type="nucleotide sequence ID" value="NZ_MNXI01000035.1"/>
</dbReference>
<dbReference type="InterPro" id="IPR003798">
    <property type="entry name" value="DNA_recombination_RmuC"/>
</dbReference>
<organism evidence="1 2">
    <name type="scientific">Candidatus Aquicultor secundus</name>
    <dbReference type="NCBI Taxonomy" id="1973895"/>
    <lineage>
        <taxon>Bacteria</taxon>
        <taxon>Bacillati</taxon>
        <taxon>Actinomycetota</taxon>
        <taxon>Candidatus Aquicultoria</taxon>
        <taxon>Candidatus Aquicultorales</taxon>
        <taxon>Candidatus Aquicultoraceae</taxon>
        <taxon>Candidatus Aquicultor</taxon>
    </lineage>
</organism>
<name>A0A2M7TB57_9ACTN</name>
<evidence type="ECO:0008006" key="3">
    <source>
        <dbReference type="Google" id="ProtNLM"/>
    </source>
</evidence>